<dbReference type="PANTHER" id="PTHR23291:SF50">
    <property type="entry name" value="PROTEIN LIFEGUARD 4"/>
    <property type="match status" value="1"/>
</dbReference>
<feature type="transmembrane region" description="Helical" evidence="5">
    <location>
        <begin position="135"/>
        <end position="158"/>
    </location>
</feature>
<keyword evidence="2 5" id="KW-0812">Transmembrane</keyword>
<keyword evidence="3 5" id="KW-1133">Transmembrane helix</keyword>
<dbReference type="AlphaFoldDB" id="A0A6C0IFR7"/>
<feature type="transmembrane region" description="Helical" evidence="5">
    <location>
        <begin position="46"/>
        <end position="63"/>
    </location>
</feature>
<evidence type="ECO:0000256" key="2">
    <source>
        <dbReference type="ARBA" id="ARBA00022692"/>
    </source>
</evidence>
<evidence type="ECO:0000256" key="1">
    <source>
        <dbReference type="ARBA" id="ARBA00004141"/>
    </source>
</evidence>
<comment type="subcellular location">
    <subcellularLocation>
        <location evidence="1">Membrane</location>
        <topology evidence="1">Multi-pass membrane protein</topology>
    </subcellularLocation>
</comment>
<sequence length="247" mass="27928">MTYATSSLYNTLFGGTDSKQSGGGKPSIFKSNLSGLFKLITDKKEFFIMVFANLITQLGITYYVMEKVNLDPNDTETKKQIRYLGYLQILIVIILAFVPMPSWLKFIIFCGFSAVWGYMFSTFRQVVGEDAVKMAMTGTISIFALMFAFGAGLILSGIQLGYKFGLMLFYFLLGLLLIRIVQLFIPSSSLTKKIITVCSLMLFSVYIVYDTNSILQRNYYGDFITASMDYYLDIINIFVNLLSFGRD</sequence>
<proteinExistence type="predicted"/>
<dbReference type="EMBL" id="MN740167">
    <property type="protein sequence ID" value="QHT91649.1"/>
    <property type="molecule type" value="Genomic_DNA"/>
</dbReference>
<evidence type="ECO:0000256" key="3">
    <source>
        <dbReference type="ARBA" id="ARBA00022989"/>
    </source>
</evidence>
<dbReference type="PANTHER" id="PTHR23291">
    <property type="entry name" value="BAX INHIBITOR-RELATED"/>
    <property type="match status" value="1"/>
</dbReference>
<name>A0A6C0IFR7_9ZZZZ</name>
<organism evidence="6">
    <name type="scientific">viral metagenome</name>
    <dbReference type="NCBI Taxonomy" id="1070528"/>
    <lineage>
        <taxon>unclassified sequences</taxon>
        <taxon>metagenomes</taxon>
        <taxon>organismal metagenomes</taxon>
    </lineage>
</organism>
<reference evidence="6" key="1">
    <citation type="journal article" date="2020" name="Nature">
        <title>Giant virus diversity and host interactions through global metagenomics.</title>
        <authorList>
            <person name="Schulz F."/>
            <person name="Roux S."/>
            <person name="Paez-Espino D."/>
            <person name="Jungbluth S."/>
            <person name="Walsh D.A."/>
            <person name="Denef V.J."/>
            <person name="McMahon K.D."/>
            <person name="Konstantinidis K.T."/>
            <person name="Eloe-Fadrosh E.A."/>
            <person name="Kyrpides N.C."/>
            <person name="Woyke T."/>
        </authorList>
    </citation>
    <scope>NUCLEOTIDE SEQUENCE</scope>
    <source>
        <strain evidence="6">GVMAG-M-3300023184-86</strain>
    </source>
</reference>
<protein>
    <submittedName>
        <fullName evidence="6">Uncharacterized protein</fullName>
    </submittedName>
</protein>
<dbReference type="GO" id="GO:0016020">
    <property type="term" value="C:membrane"/>
    <property type="evidence" value="ECO:0007669"/>
    <property type="project" value="UniProtKB-SubCell"/>
</dbReference>
<evidence type="ECO:0000313" key="6">
    <source>
        <dbReference type="EMBL" id="QHT91649.1"/>
    </source>
</evidence>
<feature type="transmembrane region" description="Helical" evidence="5">
    <location>
        <begin position="193"/>
        <end position="209"/>
    </location>
</feature>
<feature type="transmembrane region" description="Helical" evidence="5">
    <location>
        <begin position="164"/>
        <end position="181"/>
    </location>
</feature>
<evidence type="ECO:0000256" key="4">
    <source>
        <dbReference type="ARBA" id="ARBA00023136"/>
    </source>
</evidence>
<evidence type="ECO:0000256" key="5">
    <source>
        <dbReference type="SAM" id="Phobius"/>
    </source>
</evidence>
<dbReference type="InterPro" id="IPR006214">
    <property type="entry name" value="Bax_inhibitor_1-related"/>
</dbReference>
<feature type="transmembrane region" description="Helical" evidence="5">
    <location>
        <begin position="106"/>
        <end position="123"/>
    </location>
</feature>
<accession>A0A6C0IFR7</accession>
<keyword evidence="4 5" id="KW-0472">Membrane</keyword>
<dbReference type="Pfam" id="PF01027">
    <property type="entry name" value="Bax1-I"/>
    <property type="match status" value="1"/>
</dbReference>
<feature type="transmembrane region" description="Helical" evidence="5">
    <location>
        <begin position="83"/>
        <end position="100"/>
    </location>
</feature>